<name>A0A495XPC1_9PSEU</name>
<protein>
    <recommendedName>
        <fullName evidence="4">CDP-glycerol:poly(Glycerophosphate) glycerophosphotransferase</fullName>
    </recommendedName>
</protein>
<dbReference type="SUPFAM" id="SSF53756">
    <property type="entry name" value="UDP-Glycosyltransferase/glycogen phosphorylase"/>
    <property type="match status" value="1"/>
</dbReference>
<dbReference type="AlphaFoldDB" id="A0A495XPC1"/>
<evidence type="ECO:0000313" key="2">
    <source>
        <dbReference type="EMBL" id="RKT74744.1"/>
    </source>
</evidence>
<dbReference type="EMBL" id="RBXR01000001">
    <property type="protein sequence ID" value="RKT74744.1"/>
    <property type="molecule type" value="Genomic_DNA"/>
</dbReference>
<proteinExistence type="predicted"/>
<sequence>MSKHVYRGGSPSAGRGPARESRVIASGDPVAEYWMSRRGSRRVLVVAPHLQAVTRLMDVVPVLESDFRVQVMLTVPETGYRWAGVEEHVRGLGCLTIPWHQAVDTRFDLALAACDWGVADLDAPVLLMSHGAGSVRSRISPHRDPAGHGLHAGRLVRGGEVVPAALALATDHEVAVLAGSCAAALPRAVVAGDPSYDRLLAGRPYRDVYRRALGAKPGQRVVVVTSTWSEHSLYGNDPLVLDRLVGELPAEEHLVVAVLHPFIWHGYGRRQVLAWLAAARARGLVVLPPEEGWRAALVAADLAVGDHGSVLQYAAASGVPSLMNVGSLVDVRRGSTAEVLSRVAAPLHLDRPLLPQVRRAIERGAGTGHAELAARITSRPGQALGILRRTSYRLLGLEEPAHAVPVAAVPAPRPLR</sequence>
<dbReference type="RefSeq" id="WP_246030114.1">
    <property type="nucleotide sequence ID" value="NZ_JBIUBA010000006.1"/>
</dbReference>
<evidence type="ECO:0000256" key="1">
    <source>
        <dbReference type="SAM" id="MobiDB-lite"/>
    </source>
</evidence>
<evidence type="ECO:0000313" key="3">
    <source>
        <dbReference type="Proteomes" id="UP000272729"/>
    </source>
</evidence>
<gene>
    <name evidence="2" type="ORF">DFJ66_8113</name>
</gene>
<comment type="caution">
    <text evidence="2">The sequence shown here is derived from an EMBL/GenBank/DDBJ whole genome shotgun (WGS) entry which is preliminary data.</text>
</comment>
<feature type="region of interest" description="Disordered" evidence="1">
    <location>
        <begin position="1"/>
        <end position="21"/>
    </location>
</feature>
<accession>A0A495XPC1</accession>
<keyword evidence="3" id="KW-1185">Reference proteome</keyword>
<organism evidence="2 3">
    <name type="scientific">Saccharothrix variisporea</name>
    <dbReference type="NCBI Taxonomy" id="543527"/>
    <lineage>
        <taxon>Bacteria</taxon>
        <taxon>Bacillati</taxon>
        <taxon>Actinomycetota</taxon>
        <taxon>Actinomycetes</taxon>
        <taxon>Pseudonocardiales</taxon>
        <taxon>Pseudonocardiaceae</taxon>
        <taxon>Saccharothrix</taxon>
    </lineage>
</organism>
<dbReference type="Proteomes" id="UP000272729">
    <property type="component" value="Unassembled WGS sequence"/>
</dbReference>
<evidence type="ECO:0008006" key="4">
    <source>
        <dbReference type="Google" id="ProtNLM"/>
    </source>
</evidence>
<reference evidence="2 3" key="1">
    <citation type="submission" date="2018-10" db="EMBL/GenBank/DDBJ databases">
        <title>Sequencing the genomes of 1000 actinobacteria strains.</title>
        <authorList>
            <person name="Klenk H.-P."/>
        </authorList>
    </citation>
    <scope>NUCLEOTIDE SEQUENCE [LARGE SCALE GENOMIC DNA]</scope>
    <source>
        <strain evidence="2 3">DSM 43911</strain>
    </source>
</reference>